<keyword evidence="1" id="KW-0812">Transmembrane</keyword>
<keyword evidence="1" id="KW-1133">Transmembrane helix</keyword>
<evidence type="ECO:0000313" key="2">
    <source>
        <dbReference type="EMBL" id="TBT96104.1"/>
    </source>
</evidence>
<dbReference type="Proteomes" id="UP000291933">
    <property type="component" value="Unassembled WGS sequence"/>
</dbReference>
<feature type="transmembrane region" description="Helical" evidence="1">
    <location>
        <begin position="51"/>
        <end position="73"/>
    </location>
</feature>
<feature type="transmembrane region" description="Helical" evidence="1">
    <location>
        <begin position="80"/>
        <end position="104"/>
    </location>
</feature>
<name>A0A4Q9KNP6_PROTD</name>
<organism evidence="2 3">
    <name type="scientific">Propioniciclava tarda</name>
    <dbReference type="NCBI Taxonomy" id="433330"/>
    <lineage>
        <taxon>Bacteria</taxon>
        <taxon>Bacillati</taxon>
        <taxon>Actinomycetota</taxon>
        <taxon>Actinomycetes</taxon>
        <taxon>Propionibacteriales</taxon>
        <taxon>Propionibacteriaceae</taxon>
        <taxon>Propioniciclava</taxon>
    </lineage>
</organism>
<dbReference type="RefSeq" id="WP_131170517.1">
    <property type="nucleotide sequence ID" value="NZ_FXTL01000001.1"/>
</dbReference>
<reference evidence="2 3" key="1">
    <citation type="submission" date="2019-01" db="EMBL/GenBank/DDBJ databases">
        <title>Lactibacter flavus gen. nov., sp. nov., a novel bacterium of the family Propionibacteriaceae isolated from raw milk and dairy products.</title>
        <authorList>
            <person name="Huptas C."/>
            <person name="Wenning M."/>
            <person name="Breitenwieser F."/>
            <person name="Doll E."/>
            <person name="Von Neubeck M."/>
            <person name="Busse H.-J."/>
            <person name="Scherer S."/>
        </authorList>
    </citation>
    <scope>NUCLEOTIDE SEQUENCE [LARGE SCALE GENOMIC DNA]</scope>
    <source>
        <strain evidence="2 3">DSM 22130</strain>
    </source>
</reference>
<keyword evidence="1" id="KW-0472">Membrane</keyword>
<dbReference type="EMBL" id="SDMR01000001">
    <property type="protein sequence ID" value="TBT96104.1"/>
    <property type="molecule type" value="Genomic_DNA"/>
</dbReference>
<sequence length="130" mass="13841">MTKPTAKSSDARPGPQPGLDRALRIFPLVLLALGVGLTVGVQDGRLGQREVLIVLVLGGLLTTYRVALAAWAVPKRVRQAGFWLTLPIVVALVVVAPAFVLYAVGQLVEGWLLFGPRARVDSRGHQDGSP</sequence>
<accession>A0A4Q9KNP6</accession>
<keyword evidence="3" id="KW-1185">Reference proteome</keyword>
<evidence type="ECO:0000313" key="3">
    <source>
        <dbReference type="Proteomes" id="UP000291933"/>
    </source>
</evidence>
<comment type="caution">
    <text evidence="2">The sequence shown here is derived from an EMBL/GenBank/DDBJ whole genome shotgun (WGS) entry which is preliminary data.</text>
</comment>
<dbReference type="AlphaFoldDB" id="A0A4Q9KNP6"/>
<proteinExistence type="predicted"/>
<protein>
    <submittedName>
        <fullName evidence="2">Uncharacterized protein</fullName>
    </submittedName>
</protein>
<evidence type="ECO:0000256" key="1">
    <source>
        <dbReference type="SAM" id="Phobius"/>
    </source>
</evidence>
<feature type="transmembrane region" description="Helical" evidence="1">
    <location>
        <begin position="21"/>
        <end position="39"/>
    </location>
</feature>
<gene>
    <name evidence="2" type="ORF">ET996_00020</name>
</gene>